<dbReference type="PANTHER" id="PTHR15751">
    <property type="entry name" value="TRAFFICKING KINESIN-BINDING PROTEIN"/>
    <property type="match status" value="1"/>
</dbReference>
<dbReference type="InterPro" id="IPR051946">
    <property type="entry name" value="Intracell_Traff-Reg"/>
</dbReference>
<dbReference type="GO" id="GO:0005739">
    <property type="term" value="C:mitochondrion"/>
    <property type="evidence" value="ECO:0007669"/>
    <property type="project" value="UniProtKB-SubCell"/>
</dbReference>
<dbReference type="InterPro" id="IPR006933">
    <property type="entry name" value="HAP1_N"/>
</dbReference>
<feature type="non-terminal residue" evidence="6">
    <location>
        <position position="224"/>
    </location>
</feature>
<sequence>MRGIPVSEGFWLSRKGLKTDSAVLIAKRKSAIKSRKVGCQSVARQPINKQGTIKKESWLFASEPLSCDFHVLERVTATAAAVPTPRPPRADKLALVQKEDRAETADHSDPSKRPNSLQRAPNCRDAETITDVCSGANIPEVEIISLVEEQIPKYRLRADTITDFAGYENSDFAASSKDPGQAVLDLSPEQIRETLNYFRESTISPFACLCALRLSFVSLLSQMW</sequence>
<accession>A0A8K0P729</accession>
<dbReference type="PANTHER" id="PTHR15751:SF12">
    <property type="entry name" value="TRAFFICKING KINESIN-BINDING PROTEIN MILT"/>
    <property type="match status" value="1"/>
</dbReference>
<keyword evidence="2" id="KW-0175">Coiled coil</keyword>
<feature type="compositionally biased region" description="Basic and acidic residues" evidence="4">
    <location>
        <begin position="98"/>
        <end position="112"/>
    </location>
</feature>
<evidence type="ECO:0000313" key="7">
    <source>
        <dbReference type="Proteomes" id="UP000792457"/>
    </source>
</evidence>
<dbReference type="GO" id="GO:0017022">
    <property type="term" value="F:myosin binding"/>
    <property type="evidence" value="ECO:0007669"/>
    <property type="project" value="TreeGrafter"/>
</dbReference>
<evidence type="ECO:0000256" key="4">
    <source>
        <dbReference type="SAM" id="MobiDB-lite"/>
    </source>
</evidence>
<evidence type="ECO:0000313" key="6">
    <source>
        <dbReference type="EMBL" id="KAG8236271.1"/>
    </source>
</evidence>
<keyword evidence="7" id="KW-1185">Reference proteome</keyword>
<keyword evidence="3" id="KW-0496">Mitochondrion</keyword>
<reference evidence="6" key="2">
    <citation type="submission" date="2017-10" db="EMBL/GenBank/DDBJ databases">
        <title>Ladona fulva Genome sequencing and assembly.</title>
        <authorList>
            <person name="Murali S."/>
            <person name="Richards S."/>
            <person name="Bandaranaike D."/>
            <person name="Bellair M."/>
            <person name="Blankenburg K."/>
            <person name="Chao H."/>
            <person name="Dinh H."/>
            <person name="Doddapaneni H."/>
            <person name="Dugan-Rocha S."/>
            <person name="Elkadiri S."/>
            <person name="Gnanaolivu R."/>
            <person name="Hernandez B."/>
            <person name="Skinner E."/>
            <person name="Javaid M."/>
            <person name="Lee S."/>
            <person name="Li M."/>
            <person name="Ming W."/>
            <person name="Munidasa M."/>
            <person name="Muniz J."/>
            <person name="Nguyen L."/>
            <person name="Hughes D."/>
            <person name="Osuji N."/>
            <person name="Pu L.-L."/>
            <person name="Puazo M."/>
            <person name="Qu C."/>
            <person name="Quiroz J."/>
            <person name="Raj R."/>
            <person name="Weissenberger G."/>
            <person name="Xin Y."/>
            <person name="Zou X."/>
            <person name="Han Y."/>
            <person name="Worley K."/>
            <person name="Muzny D."/>
            <person name="Gibbs R."/>
        </authorList>
    </citation>
    <scope>NUCLEOTIDE SEQUENCE</scope>
    <source>
        <strain evidence="6">Sampled in the wild</strain>
    </source>
</reference>
<protein>
    <recommendedName>
        <fullName evidence="5">HAP1 N-terminal domain-containing protein</fullName>
    </recommendedName>
</protein>
<dbReference type="Proteomes" id="UP000792457">
    <property type="component" value="Unassembled WGS sequence"/>
</dbReference>
<proteinExistence type="predicted"/>
<feature type="region of interest" description="Disordered" evidence="4">
    <location>
        <begin position="98"/>
        <end position="121"/>
    </location>
</feature>
<dbReference type="GO" id="GO:0048311">
    <property type="term" value="P:mitochondrion distribution"/>
    <property type="evidence" value="ECO:0007669"/>
    <property type="project" value="TreeGrafter"/>
</dbReference>
<name>A0A8K0P729_LADFU</name>
<dbReference type="GO" id="GO:0047496">
    <property type="term" value="P:vesicle transport along microtubule"/>
    <property type="evidence" value="ECO:0007669"/>
    <property type="project" value="TreeGrafter"/>
</dbReference>
<gene>
    <name evidence="6" type="ORF">J437_LFUL016494</name>
</gene>
<evidence type="ECO:0000256" key="1">
    <source>
        <dbReference type="ARBA" id="ARBA00004173"/>
    </source>
</evidence>
<dbReference type="OrthoDB" id="10067624at2759"/>
<comment type="caution">
    <text evidence="6">The sequence shown here is derived from an EMBL/GenBank/DDBJ whole genome shotgun (WGS) entry which is preliminary data.</text>
</comment>
<dbReference type="Pfam" id="PF04849">
    <property type="entry name" value="HAP1_N"/>
    <property type="match status" value="1"/>
</dbReference>
<evidence type="ECO:0000256" key="2">
    <source>
        <dbReference type="ARBA" id="ARBA00023054"/>
    </source>
</evidence>
<dbReference type="GO" id="GO:0031410">
    <property type="term" value="C:cytoplasmic vesicle"/>
    <property type="evidence" value="ECO:0007669"/>
    <property type="project" value="TreeGrafter"/>
</dbReference>
<dbReference type="EMBL" id="KZ309004">
    <property type="protein sequence ID" value="KAG8236271.1"/>
    <property type="molecule type" value="Genomic_DNA"/>
</dbReference>
<dbReference type="GO" id="GO:0006605">
    <property type="term" value="P:protein targeting"/>
    <property type="evidence" value="ECO:0007669"/>
    <property type="project" value="TreeGrafter"/>
</dbReference>
<evidence type="ECO:0000259" key="5">
    <source>
        <dbReference type="Pfam" id="PF04849"/>
    </source>
</evidence>
<evidence type="ECO:0000256" key="3">
    <source>
        <dbReference type="ARBA" id="ARBA00023128"/>
    </source>
</evidence>
<reference evidence="6" key="1">
    <citation type="submission" date="2013-04" db="EMBL/GenBank/DDBJ databases">
        <authorList>
            <person name="Qu J."/>
            <person name="Murali S.C."/>
            <person name="Bandaranaike D."/>
            <person name="Bellair M."/>
            <person name="Blankenburg K."/>
            <person name="Chao H."/>
            <person name="Dinh H."/>
            <person name="Doddapaneni H."/>
            <person name="Downs B."/>
            <person name="Dugan-Rocha S."/>
            <person name="Elkadiri S."/>
            <person name="Gnanaolivu R.D."/>
            <person name="Hernandez B."/>
            <person name="Javaid M."/>
            <person name="Jayaseelan J.C."/>
            <person name="Lee S."/>
            <person name="Li M."/>
            <person name="Ming W."/>
            <person name="Munidasa M."/>
            <person name="Muniz J."/>
            <person name="Nguyen L."/>
            <person name="Ongeri F."/>
            <person name="Osuji N."/>
            <person name="Pu L.-L."/>
            <person name="Puazo M."/>
            <person name="Qu C."/>
            <person name="Quiroz J."/>
            <person name="Raj R."/>
            <person name="Weissenberger G."/>
            <person name="Xin Y."/>
            <person name="Zou X."/>
            <person name="Han Y."/>
            <person name="Richards S."/>
            <person name="Worley K."/>
            <person name="Muzny D."/>
            <person name="Gibbs R."/>
        </authorList>
    </citation>
    <scope>NUCLEOTIDE SEQUENCE</scope>
    <source>
        <strain evidence="6">Sampled in the wild</strain>
    </source>
</reference>
<dbReference type="AlphaFoldDB" id="A0A8K0P729"/>
<feature type="domain" description="HAP1 N-terminal" evidence="5">
    <location>
        <begin position="148"/>
        <end position="213"/>
    </location>
</feature>
<organism evidence="6 7">
    <name type="scientific">Ladona fulva</name>
    <name type="common">Scarce chaser dragonfly</name>
    <name type="synonym">Libellula fulva</name>
    <dbReference type="NCBI Taxonomy" id="123851"/>
    <lineage>
        <taxon>Eukaryota</taxon>
        <taxon>Metazoa</taxon>
        <taxon>Ecdysozoa</taxon>
        <taxon>Arthropoda</taxon>
        <taxon>Hexapoda</taxon>
        <taxon>Insecta</taxon>
        <taxon>Pterygota</taxon>
        <taxon>Palaeoptera</taxon>
        <taxon>Odonata</taxon>
        <taxon>Epiprocta</taxon>
        <taxon>Anisoptera</taxon>
        <taxon>Libelluloidea</taxon>
        <taxon>Libellulidae</taxon>
        <taxon>Ladona</taxon>
    </lineage>
</organism>
<comment type="subcellular location">
    <subcellularLocation>
        <location evidence="1">Mitochondrion</location>
    </subcellularLocation>
</comment>